<evidence type="ECO:0000313" key="1">
    <source>
        <dbReference type="EMBL" id="SVA02179.1"/>
    </source>
</evidence>
<protein>
    <submittedName>
        <fullName evidence="1">Uncharacterized protein</fullName>
    </submittedName>
</protein>
<accession>A0A381SFA6</accession>
<dbReference type="AlphaFoldDB" id="A0A381SFA6"/>
<sequence length="100" mass="10561">MKKTLILFISISGILIGQPFNGMTLFSPTQGGGGGGGGSFNTYLVNNDMDVINEWTHPRGVASMPYLLPDSTLVYPYRVQNPTMGSGGVGGGISKYSWNG</sequence>
<proteinExistence type="predicted"/>
<feature type="non-terminal residue" evidence="1">
    <location>
        <position position="100"/>
    </location>
</feature>
<gene>
    <name evidence="1" type="ORF">METZ01_LOCUS55033</name>
</gene>
<organism evidence="1">
    <name type="scientific">marine metagenome</name>
    <dbReference type="NCBI Taxonomy" id="408172"/>
    <lineage>
        <taxon>unclassified sequences</taxon>
        <taxon>metagenomes</taxon>
        <taxon>ecological metagenomes</taxon>
    </lineage>
</organism>
<dbReference type="EMBL" id="UINC01002978">
    <property type="protein sequence ID" value="SVA02179.1"/>
    <property type="molecule type" value="Genomic_DNA"/>
</dbReference>
<name>A0A381SFA6_9ZZZZ</name>
<reference evidence="1" key="1">
    <citation type="submission" date="2018-05" db="EMBL/GenBank/DDBJ databases">
        <authorList>
            <person name="Lanie J.A."/>
            <person name="Ng W.-L."/>
            <person name="Kazmierczak K.M."/>
            <person name="Andrzejewski T.M."/>
            <person name="Davidsen T.M."/>
            <person name="Wayne K.J."/>
            <person name="Tettelin H."/>
            <person name="Glass J.I."/>
            <person name="Rusch D."/>
            <person name="Podicherti R."/>
            <person name="Tsui H.-C.T."/>
            <person name="Winkler M.E."/>
        </authorList>
    </citation>
    <scope>NUCLEOTIDE SEQUENCE</scope>
</reference>